<evidence type="ECO:0008006" key="4">
    <source>
        <dbReference type="Google" id="ProtNLM"/>
    </source>
</evidence>
<evidence type="ECO:0000313" key="2">
    <source>
        <dbReference type="EMBL" id="KXB58413.1"/>
    </source>
</evidence>
<feature type="transmembrane region" description="Helical" evidence="1">
    <location>
        <begin position="80"/>
        <end position="102"/>
    </location>
</feature>
<reference evidence="2 3" key="1">
    <citation type="submission" date="2016-01" db="EMBL/GenBank/DDBJ databases">
        <authorList>
            <person name="Mitreva M."/>
            <person name="Pepin K.H."/>
            <person name="Mihindukulasuriya K.A."/>
            <person name="Fulton R."/>
            <person name="Fronick C."/>
            <person name="O'Laughlin M."/>
            <person name="Miner T."/>
            <person name="Herter B."/>
            <person name="Rosa B.A."/>
            <person name="Cordes M."/>
            <person name="Tomlinson C."/>
            <person name="Wollam A."/>
            <person name="Palsikar V.B."/>
            <person name="Mardis E.R."/>
            <person name="Wilson R.K."/>
        </authorList>
    </citation>
    <scope>NUCLEOTIDE SEQUENCE [LARGE SCALE GENOMIC DNA]</scope>
    <source>
        <strain evidence="2 3">KA00071</strain>
    </source>
</reference>
<gene>
    <name evidence="2" type="ORF">HMPREF1871_00491</name>
</gene>
<keyword evidence="1" id="KW-0812">Transmembrane</keyword>
<dbReference type="InterPro" id="IPR021560">
    <property type="entry name" value="DUF3021"/>
</dbReference>
<keyword evidence="3" id="KW-1185">Reference proteome</keyword>
<proteinExistence type="predicted"/>
<evidence type="ECO:0000256" key="1">
    <source>
        <dbReference type="SAM" id="Phobius"/>
    </source>
</evidence>
<keyword evidence="1" id="KW-1133">Transmembrane helix</keyword>
<dbReference type="EMBL" id="LSDB01000012">
    <property type="protein sequence ID" value="KXB58413.1"/>
    <property type="molecule type" value="Genomic_DNA"/>
</dbReference>
<sequence length="151" mass="17316">MVIMKNLIKILISFALGVGIGGLVETFLTVQLGTLAVGVPDFVNQHSLVYVKVIQTILYGGFGVVSFLIGKLYDMVKLSLFFKTIINLIIIFIYFVFVGLYLKWFTEIKGLILSIILFLIIYFIIWIVIYIMKKREIINMNKKLKSLQKKN</sequence>
<name>A0ABR5TMG7_9BACL</name>
<evidence type="ECO:0000313" key="3">
    <source>
        <dbReference type="Proteomes" id="UP000070467"/>
    </source>
</evidence>
<comment type="caution">
    <text evidence="2">The sequence shown here is derived from an EMBL/GenBank/DDBJ whole genome shotgun (WGS) entry which is preliminary data.</text>
</comment>
<feature type="transmembrane region" description="Helical" evidence="1">
    <location>
        <begin position="108"/>
        <end position="132"/>
    </location>
</feature>
<dbReference type="Proteomes" id="UP000070467">
    <property type="component" value="Unassembled WGS sequence"/>
</dbReference>
<dbReference type="Pfam" id="PF11457">
    <property type="entry name" value="DUF3021"/>
    <property type="match status" value="1"/>
</dbReference>
<keyword evidence="1" id="KW-0472">Membrane</keyword>
<feature type="transmembrane region" description="Helical" evidence="1">
    <location>
        <begin position="48"/>
        <end position="68"/>
    </location>
</feature>
<protein>
    <recommendedName>
        <fullName evidence="4">DUF3021 domain-containing protein</fullName>
    </recommendedName>
</protein>
<feature type="transmembrane region" description="Helical" evidence="1">
    <location>
        <begin position="7"/>
        <end position="28"/>
    </location>
</feature>
<organism evidence="2 3">
    <name type="scientific">Gemelliphila asaccharolytica</name>
    <dbReference type="NCBI Taxonomy" id="502393"/>
    <lineage>
        <taxon>Bacteria</taxon>
        <taxon>Bacillati</taxon>
        <taxon>Bacillota</taxon>
        <taxon>Bacilli</taxon>
        <taxon>Bacillales</taxon>
        <taxon>Gemellaceae</taxon>
        <taxon>Gemelliphila</taxon>
    </lineage>
</organism>
<accession>A0ABR5TMG7</accession>